<organism evidence="1 2">
    <name type="scientific">Candidatus Staskawiczbacteria bacterium RIFCSPLOWO2_01_FULL_38_12b</name>
    <dbReference type="NCBI Taxonomy" id="1802214"/>
    <lineage>
        <taxon>Bacteria</taxon>
        <taxon>Candidatus Staskawicziibacteriota</taxon>
    </lineage>
</organism>
<dbReference type="EMBL" id="MHPA01000028">
    <property type="protein sequence ID" value="OGZ72242.1"/>
    <property type="molecule type" value="Genomic_DNA"/>
</dbReference>
<comment type="caution">
    <text evidence="1">The sequence shown here is derived from an EMBL/GenBank/DDBJ whole genome shotgun (WGS) entry which is preliminary data.</text>
</comment>
<evidence type="ECO:0000313" key="2">
    <source>
        <dbReference type="Proteomes" id="UP000176774"/>
    </source>
</evidence>
<proteinExistence type="predicted"/>
<dbReference type="AlphaFoldDB" id="A0A1G2IBU6"/>
<sequence length="59" mass="7069">MKFLNFFTKNYTQKEQSIFSGFFLHASDEKKKKILNEAARRANEDQREIFRKAQVKAKI</sequence>
<dbReference type="Proteomes" id="UP000176774">
    <property type="component" value="Unassembled WGS sequence"/>
</dbReference>
<gene>
    <name evidence="1" type="ORF">A2908_03820</name>
</gene>
<dbReference type="STRING" id="1802214.A2908_03820"/>
<protein>
    <submittedName>
        <fullName evidence="1">Uncharacterized protein</fullName>
    </submittedName>
</protein>
<reference evidence="1 2" key="1">
    <citation type="journal article" date="2016" name="Nat. Commun.">
        <title>Thousands of microbial genomes shed light on interconnected biogeochemical processes in an aquifer system.</title>
        <authorList>
            <person name="Anantharaman K."/>
            <person name="Brown C.T."/>
            <person name="Hug L.A."/>
            <person name="Sharon I."/>
            <person name="Castelle C.J."/>
            <person name="Probst A.J."/>
            <person name="Thomas B.C."/>
            <person name="Singh A."/>
            <person name="Wilkins M.J."/>
            <person name="Karaoz U."/>
            <person name="Brodie E.L."/>
            <person name="Williams K.H."/>
            <person name="Hubbard S.S."/>
            <person name="Banfield J.F."/>
        </authorList>
    </citation>
    <scope>NUCLEOTIDE SEQUENCE [LARGE SCALE GENOMIC DNA]</scope>
</reference>
<evidence type="ECO:0000313" key="1">
    <source>
        <dbReference type="EMBL" id="OGZ72242.1"/>
    </source>
</evidence>
<accession>A0A1G2IBU6</accession>
<name>A0A1G2IBU6_9BACT</name>